<dbReference type="PROSITE" id="PS00092">
    <property type="entry name" value="N6_MTASE"/>
    <property type="match status" value="1"/>
</dbReference>
<dbReference type="Gene3D" id="3.40.50.150">
    <property type="entry name" value="Vaccinia Virus protein VP39"/>
    <property type="match status" value="1"/>
</dbReference>
<gene>
    <name evidence="4 6" type="primary">prmB</name>
    <name evidence="6" type="ORF">IPH26_07775</name>
</gene>
<dbReference type="AlphaFoldDB" id="A0A9D7HLM5"/>
<comment type="similarity">
    <text evidence="4">Belongs to the protein N5-glutamine methyltransferase family. PrmB subfamily.</text>
</comment>
<keyword evidence="6" id="KW-0687">Ribonucleoprotein</keyword>
<protein>
    <recommendedName>
        <fullName evidence="4">Ribosomal protein uL3 glutamine methyltransferase</fullName>
        <shortName evidence="4">uL3 MTase</shortName>
        <ecNumber evidence="4">2.1.1.298</ecNumber>
    </recommendedName>
    <alternativeName>
        <fullName evidence="4">N5-glutamine methyltransferase PrmB</fullName>
    </alternativeName>
</protein>
<accession>A0A9D7HLM5</accession>
<evidence type="ECO:0000256" key="2">
    <source>
        <dbReference type="ARBA" id="ARBA00022679"/>
    </source>
</evidence>
<name>A0A9D7HLM5_9PROT</name>
<keyword evidence="2 4" id="KW-0808">Transferase</keyword>
<comment type="function">
    <text evidence="4">Methylates ribosomal protein uL3 on a specific glutamine residue.</text>
</comment>
<keyword evidence="3 4" id="KW-0949">S-adenosyl-L-methionine</keyword>
<evidence type="ECO:0000259" key="5">
    <source>
        <dbReference type="Pfam" id="PF05175"/>
    </source>
</evidence>
<dbReference type="NCBIfam" id="TIGR00536">
    <property type="entry name" value="hemK_fam"/>
    <property type="match status" value="1"/>
</dbReference>
<dbReference type="InterPro" id="IPR007848">
    <property type="entry name" value="Small_mtfrase_dom"/>
</dbReference>
<evidence type="ECO:0000256" key="4">
    <source>
        <dbReference type="HAMAP-Rule" id="MF_02125"/>
    </source>
</evidence>
<dbReference type="PANTHER" id="PTHR47806:SF1">
    <property type="entry name" value="RIBOSOMAL PROTEIN UL3 GLUTAMINE METHYLTRANSFERASE"/>
    <property type="match status" value="1"/>
</dbReference>
<dbReference type="InterPro" id="IPR017127">
    <property type="entry name" value="Ribosome_uL3_MTase"/>
</dbReference>
<dbReference type="EC" id="2.1.1.298" evidence="4"/>
<dbReference type="GO" id="GO:0005829">
    <property type="term" value="C:cytosol"/>
    <property type="evidence" value="ECO:0007669"/>
    <property type="project" value="TreeGrafter"/>
</dbReference>
<organism evidence="6 7">
    <name type="scientific">Candidatus Methylophosphatis roskildensis</name>
    <dbReference type="NCBI Taxonomy" id="2899263"/>
    <lineage>
        <taxon>Bacteria</taxon>
        <taxon>Pseudomonadati</taxon>
        <taxon>Pseudomonadota</taxon>
        <taxon>Betaproteobacteria</taxon>
        <taxon>Nitrosomonadales</taxon>
        <taxon>Sterolibacteriaceae</taxon>
        <taxon>Candidatus Methylophosphatis</taxon>
    </lineage>
</organism>
<dbReference type="GO" id="GO:0005840">
    <property type="term" value="C:ribosome"/>
    <property type="evidence" value="ECO:0007669"/>
    <property type="project" value="UniProtKB-KW"/>
</dbReference>
<dbReference type="NCBIfam" id="TIGR03533">
    <property type="entry name" value="L3_gln_methyl"/>
    <property type="match status" value="1"/>
</dbReference>
<keyword evidence="1 4" id="KW-0489">Methyltransferase</keyword>
<dbReference type="Pfam" id="PF05175">
    <property type="entry name" value="MTS"/>
    <property type="match status" value="1"/>
</dbReference>
<evidence type="ECO:0000256" key="1">
    <source>
        <dbReference type="ARBA" id="ARBA00022603"/>
    </source>
</evidence>
<sequence length="298" mass="32950">MTANHDELLTLRDWLRYAVSRFNSGGLFFGHGTTNAYDEAAWLILHTLHLPHDQLDPFLDARLTGDERIALARIIDRRVVERLPAAYLTGEAWLRDYRFHVDQRVIVPRSYFADLIFDDAFAPWLPDCEAVSNVLDLCTGSGCLAILLADAYPDAAVDAVDISADALEVARRNIGDHGLDQRIRLVQSDLFAGLADRRYDLIICNPPYVTAAAIDSLPPEYRHEPMLALAAGTDGLDVVRRVLALAGEHLGPNGILAVEVGHNRAIVEKAFPWLSMVWLSAASGEDKVFLVERCALPG</sequence>
<proteinExistence type="inferred from homology"/>
<evidence type="ECO:0000313" key="6">
    <source>
        <dbReference type="EMBL" id="MBK6972848.1"/>
    </source>
</evidence>
<dbReference type="InterPro" id="IPR029063">
    <property type="entry name" value="SAM-dependent_MTases_sf"/>
</dbReference>
<dbReference type="PANTHER" id="PTHR47806">
    <property type="entry name" value="50S RIBOSOMAL PROTEIN L3 GLUTAMINE METHYLTRANSFERASE"/>
    <property type="match status" value="1"/>
</dbReference>
<dbReference type="InterPro" id="IPR002052">
    <property type="entry name" value="DNA_methylase_N6_adenine_CS"/>
</dbReference>
<dbReference type="Proteomes" id="UP000807785">
    <property type="component" value="Unassembled WGS sequence"/>
</dbReference>
<dbReference type="Gene3D" id="1.10.8.10">
    <property type="entry name" value="DNA helicase RuvA subunit, C-terminal domain"/>
    <property type="match status" value="1"/>
</dbReference>
<evidence type="ECO:0000313" key="7">
    <source>
        <dbReference type="Proteomes" id="UP000807785"/>
    </source>
</evidence>
<dbReference type="SUPFAM" id="SSF53335">
    <property type="entry name" value="S-adenosyl-L-methionine-dependent methyltransferases"/>
    <property type="match status" value="1"/>
</dbReference>
<feature type="domain" description="Methyltransferase small" evidence="5">
    <location>
        <begin position="131"/>
        <end position="213"/>
    </location>
</feature>
<comment type="caution">
    <text evidence="6">The sequence shown here is derived from an EMBL/GenBank/DDBJ whole genome shotgun (WGS) entry which is preliminary data.</text>
</comment>
<dbReference type="EMBL" id="JADJEV010000003">
    <property type="protein sequence ID" value="MBK6972848.1"/>
    <property type="molecule type" value="Genomic_DNA"/>
</dbReference>
<keyword evidence="6" id="KW-0689">Ribosomal protein</keyword>
<dbReference type="GO" id="GO:0036009">
    <property type="term" value="F:protein-glutamine N-methyltransferase activity"/>
    <property type="evidence" value="ECO:0007669"/>
    <property type="project" value="UniProtKB-UniRule"/>
</dbReference>
<comment type="catalytic activity">
    <reaction evidence="4">
        <text>L-glutaminyl-[ribosomal protein uL3] + S-adenosyl-L-methionine = N(5)-methyl-L-glutaminyl-[ribosomal protein uL3] + S-adenosyl-L-homocysteine + H(+)</text>
        <dbReference type="Rhea" id="RHEA:45020"/>
        <dbReference type="Rhea" id="RHEA-COMP:11063"/>
        <dbReference type="Rhea" id="RHEA-COMP:11064"/>
        <dbReference type="ChEBI" id="CHEBI:15378"/>
        <dbReference type="ChEBI" id="CHEBI:30011"/>
        <dbReference type="ChEBI" id="CHEBI:57856"/>
        <dbReference type="ChEBI" id="CHEBI:59789"/>
        <dbReference type="ChEBI" id="CHEBI:61891"/>
        <dbReference type="EC" id="2.1.1.298"/>
    </reaction>
</comment>
<dbReference type="PIRSF" id="PIRSF037167">
    <property type="entry name" value="Mtase_YfcB_prd"/>
    <property type="match status" value="1"/>
</dbReference>
<dbReference type="CDD" id="cd02440">
    <property type="entry name" value="AdoMet_MTases"/>
    <property type="match status" value="1"/>
</dbReference>
<dbReference type="InterPro" id="IPR004556">
    <property type="entry name" value="HemK-like"/>
</dbReference>
<evidence type="ECO:0000256" key="3">
    <source>
        <dbReference type="ARBA" id="ARBA00022691"/>
    </source>
</evidence>
<dbReference type="HAMAP" id="MF_02125">
    <property type="entry name" value="L3_methyltr_PrmB"/>
    <property type="match status" value="1"/>
</dbReference>
<reference evidence="6" key="1">
    <citation type="submission" date="2020-10" db="EMBL/GenBank/DDBJ databases">
        <title>Connecting structure to function with the recovery of over 1000 high-quality activated sludge metagenome-assembled genomes encoding full-length rRNA genes using long-read sequencing.</title>
        <authorList>
            <person name="Singleton C.M."/>
            <person name="Petriglieri F."/>
            <person name="Kristensen J.M."/>
            <person name="Kirkegaard R.H."/>
            <person name="Michaelsen T.Y."/>
            <person name="Andersen M.H."/>
            <person name="Karst S.M."/>
            <person name="Dueholm M.S."/>
            <person name="Nielsen P.H."/>
            <person name="Albertsen M."/>
        </authorList>
    </citation>
    <scope>NUCLEOTIDE SEQUENCE</scope>
    <source>
        <strain evidence="6">Bjer_18-Q3-R1-45_BAT3C.347</strain>
    </source>
</reference>
<dbReference type="GO" id="GO:0003676">
    <property type="term" value="F:nucleic acid binding"/>
    <property type="evidence" value="ECO:0007669"/>
    <property type="project" value="InterPro"/>
</dbReference>
<dbReference type="GO" id="GO:0032259">
    <property type="term" value="P:methylation"/>
    <property type="evidence" value="ECO:0007669"/>
    <property type="project" value="UniProtKB-KW"/>
</dbReference>